<organism evidence="9 10">
    <name type="scientific">Marinifilum breve</name>
    <dbReference type="NCBI Taxonomy" id="2184082"/>
    <lineage>
        <taxon>Bacteria</taxon>
        <taxon>Pseudomonadati</taxon>
        <taxon>Bacteroidota</taxon>
        <taxon>Bacteroidia</taxon>
        <taxon>Marinilabiliales</taxon>
        <taxon>Marinifilaceae</taxon>
    </lineage>
</organism>
<gene>
    <name evidence="9" type="ORF">DF185_04145</name>
</gene>
<comment type="similarity">
    <text evidence="2">Belongs to the VirD4/TraG family.</text>
</comment>
<accession>A0A2V3ZZI6</accession>
<keyword evidence="4 7" id="KW-0812">Transmembrane</keyword>
<keyword evidence="3" id="KW-1003">Cell membrane</keyword>
<feature type="transmembrane region" description="Helical" evidence="7">
    <location>
        <begin position="15"/>
        <end position="35"/>
    </location>
</feature>
<evidence type="ECO:0000256" key="1">
    <source>
        <dbReference type="ARBA" id="ARBA00004651"/>
    </source>
</evidence>
<dbReference type="InterPro" id="IPR025988">
    <property type="entry name" value="YWFCY_dom"/>
</dbReference>
<dbReference type="GO" id="GO:0005886">
    <property type="term" value="C:plasma membrane"/>
    <property type="evidence" value="ECO:0007669"/>
    <property type="project" value="UniProtKB-SubCell"/>
</dbReference>
<comment type="caution">
    <text evidence="9">The sequence shown here is derived from an EMBL/GenBank/DDBJ whole genome shotgun (WGS) entry which is preliminary data.</text>
</comment>
<dbReference type="AlphaFoldDB" id="A0A2V3ZZI6"/>
<evidence type="ECO:0000256" key="2">
    <source>
        <dbReference type="ARBA" id="ARBA00008806"/>
    </source>
</evidence>
<dbReference type="Proteomes" id="UP000248079">
    <property type="component" value="Unassembled WGS sequence"/>
</dbReference>
<evidence type="ECO:0000256" key="5">
    <source>
        <dbReference type="ARBA" id="ARBA00022989"/>
    </source>
</evidence>
<reference evidence="9 10" key="1">
    <citation type="submission" date="2018-05" db="EMBL/GenBank/DDBJ databases">
        <title>Marinifilum breve JC075T sp. nov., a marine bacterium isolated from Yongle Blue Hole in the South China Sea.</title>
        <authorList>
            <person name="Fu T."/>
        </authorList>
    </citation>
    <scope>NUCLEOTIDE SEQUENCE [LARGE SCALE GENOMIC DNA]</scope>
    <source>
        <strain evidence="9 10">JC075</strain>
    </source>
</reference>
<dbReference type="Pfam" id="PF14293">
    <property type="entry name" value="YWFCY"/>
    <property type="match status" value="1"/>
</dbReference>
<keyword evidence="5 7" id="KW-1133">Transmembrane helix</keyword>
<dbReference type="Gene3D" id="3.40.50.300">
    <property type="entry name" value="P-loop containing nucleotide triphosphate hydrolases"/>
    <property type="match status" value="1"/>
</dbReference>
<feature type="domain" description="YWFCY" evidence="8">
    <location>
        <begin position="6"/>
        <end position="139"/>
    </location>
</feature>
<evidence type="ECO:0000313" key="9">
    <source>
        <dbReference type="EMBL" id="PXY01848.1"/>
    </source>
</evidence>
<proteinExistence type="inferred from homology"/>
<evidence type="ECO:0000313" key="10">
    <source>
        <dbReference type="Proteomes" id="UP000248079"/>
    </source>
</evidence>
<dbReference type="SUPFAM" id="SSF52540">
    <property type="entry name" value="P-loop containing nucleoside triphosphate hydrolases"/>
    <property type="match status" value="1"/>
</dbReference>
<evidence type="ECO:0000256" key="3">
    <source>
        <dbReference type="ARBA" id="ARBA00022475"/>
    </source>
</evidence>
<dbReference type="InterPro" id="IPR027417">
    <property type="entry name" value="P-loop_NTPase"/>
</dbReference>
<dbReference type="InterPro" id="IPR003688">
    <property type="entry name" value="TraG/VirD4"/>
</dbReference>
<dbReference type="OrthoDB" id="102453at2"/>
<evidence type="ECO:0000259" key="8">
    <source>
        <dbReference type="Pfam" id="PF14293"/>
    </source>
</evidence>
<dbReference type="PANTHER" id="PTHR37937">
    <property type="entry name" value="CONJUGATIVE TRANSFER: DNA TRANSPORT"/>
    <property type="match status" value="1"/>
</dbReference>
<comment type="subcellular location">
    <subcellularLocation>
        <location evidence="1">Cell membrane</location>
        <topology evidence="1">Multi-pass membrane protein</topology>
    </subcellularLocation>
</comment>
<dbReference type="EMBL" id="QFLI01000002">
    <property type="protein sequence ID" value="PXY01848.1"/>
    <property type="molecule type" value="Genomic_DNA"/>
</dbReference>
<evidence type="ECO:0000256" key="6">
    <source>
        <dbReference type="ARBA" id="ARBA00023136"/>
    </source>
</evidence>
<keyword evidence="10" id="KW-1185">Reference proteome</keyword>
<feature type="transmembrane region" description="Helical" evidence="7">
    <location>
        <begin position="62"/>
        <end position="79"/>
    </location>
</feature>
<sequence length="645" mass="74209">MTGESRELVRLHEGFRFFCYLLLLVSLYLIQINFFRSQGLYIPELDGVIAKSQNLQLLVHPVYSKAVCMGFLMITCIGTKAKKDRDLKVSGLLYQLAFGILLYWGSLFLMNHQAGLYLIFSFWGFVVLNISFDNISKLINVNLMKDRFNRENESFKQEEELQKNEFSVNLKSQYQHKGSERQGWINLVNPFRGSMVIGTPGSGKSFSVVLPFIKQHLDKGFAMCVYDFKFPDLSKVAYNHFLKAKKRGRLPEKAAFYIINFDDITRSYRCNPLAPEFLESPIDAFESSRTVLYNLNREWIRKQGEFFSESAVSFFAAVIWFLKRYKNGMYCTLPHAIELLQLDYDDLFEVLSQEKDVVNIINPFINAHQRGAHEQLEGQLGSLKIAISKIISKEIYWICSGDDFSLDINNPSSPKVLCLANNPLRIEMYGAVLSLYITRMLKVINRKGQHKSSLIFDELPTIYFRGLDTLIATARSNLISTLLGIQTIDQLIRDYGKEQANAILTNIGNIFAGQSVGETARFIQNRMGKILQERQSININRNSQSTSFTTQMDYLVPEGKIATLPQGYMVGQVADNFGEQIQQKNFNSLIDVDTESIESEERKYKTIPQIYEFDDREKVLENNRNRICNDIQKLLLECKIKNKKE</sequence>
<dbReference type="Pfam" id="PF02534">
    <property type="entry name" value="T4SS-DNA_transf"/>
    <property type="match status" value="1"/>
</dbReference>
<evidence type="ECO:0000256" key="7">
    <source>
        <dbReference type="SAM" id="Phobius"/>
    </source>
</evidence>
<keyword evidence="6 7" id="KW-0472">Membrane</keyword>
<evidence type="ECO:0000256" key="4">
    <source>
        <dbReference type="ARBA" id="ARBA00022692"/>
    </source>
</evidence>
<name>A0A2V3ZZI6_9BACT</name>
<feature type="transmembrane region" description="Helical" evidence="7">
    <location>
        <begin position="91"/>
        <end position="110"/>
    </location>
</feature>
<dbReference type="PANTHER" id="PTHR37937:SF1">
    <property type="entry name" value="CONJUGATIVE TRANSFER: DNA TRANSPORT"/>
    <property type="match status" value="1"/>
</dbReference>
<protein>
    <submittedName>
        <fullName evidence="9">Conjugal transfer protein TraG</fullName>
    </submittedName>
</protein>
<dbReference type="InterPro" id="IPR051539">
    <property type="entry name" value="T4SS-coupling_protein"/>
</dbReference>
<dbReference type="CDD" id="cd01127">
    <property type="entry name" value="TrwB_TraG_TraD_VirD4"/>
    <property type="match status" value="1"/>
</dbReference>
<dbReference type="RefSeq" id="WP_110359485.1">
    <property type="nucleotide sequence ID" value="NZ_QFLI01000002.1"/>
</dbReference>